<evidence type="ECO:0000256" key="1">
    <source>
        <dbReference type="ARBA" id="ARBA00004141"/>
    </source>
</evidence>
<dbReference type="InterPro" id="IPR003752">
    <property type="entry name" value="DiS_bond_form_DsbB/BdbC"/>
</dbReference>
<evidence type="ECO:0000256" key="2">
    <source>
        <dbReference type="ARBA" id="ARBA00022692"/>
    </source>
</evidence>
<dbReference type="Gene3D" id="1.20.1550.10">
    <property type="entry name" value="DsbB-like"/>
    <property type="match status" value="1"/>
</dbReference>
<evidence type="ECO:0000256" key="4">
    <source>
        <dbReference type="ARBA" id="ARBA00023136"/>
    </source>
</evidence>
<dbReference type="PIRSF" id="PIRSF033913">
    <property type="entry name" value="S-S_format_DsbB"/>
    <property type="match status" value="1"/>
</dbReference>
<organism evidence="6 7">
    <name type="scientific">Thalassovita mediterranea</name>
    <dbReference type="NCBI Taxonomy" id="340021"/>
    <lineage>
        <taxon>Bacteria</taxon>
        <taxon>Pseudomonadati</taxon>
        <taxon>Pseudomonadota</taxon>
        <taxon>Alphaproteobacteria</taxon>
        <taxon>Rhodobacterales</taxon>
        <taxon>Roseobacteraceae</taxon>
        <taxon>Thalassovita</taxon>
    </lineage>
</organism>
<keyword evidence="2 5" id="KW-0812">Transmembrane</keyword>
<feature type="transmembrane region" description="Helical" evidence="5">
    <location>
        <begin position="43"/>
        <end position="59"/>
    </location>
</feature>
<dbReference type="InterPro" id="IPR024199">
    <property type="entry name" value="Uncharacterised_DsbB"/>
</dbReference>
<dbReference type="SUPFAM" id="SSF158442">
    <property type="entry name" value="DsbB-like"/>
    <property type="match status" value="1"/>
</dbReference>
<evidence type="ECO:0000256" key="5">
    <source>
        <dbReference type="SAM" id="Phobius"/>
    </source>
</evidence>
<dbReference type="Pfam" id="PF02600">
    <property type="entry name" value="DsbB"/>
    <property type="match status" value="1"/>
</dbReference>
<proteinExistence type="predicted"/>
<dbReference type="EMBL" id="CYSF01000005">
    <property type="protein sequence ID" value="CUH83460.1"/>
    <property type="molecule type" value="Genomic_DNA"/>
</dbReference>
<sequence length="155" mass="16381">MTQLPDQRTLIALATLGSITLLGGAFMFQFLGYPPCEMCLWQRWPHAAAILIGCIALMLGGLRVFAVLGAMAAATTGGIAVYHTGVERKWWEGPDSCTGGGAGLDMGSLLSTEGANIVMCDQVSWELFGLSMASWNALASFALAALWIVAALRRA</sequence>
<comment type="subcellular location">
    <subcellularLocation>
        <location evidence="1">Membrane</location>
        <topology evidence="1">Multi-pass membrane protein</topology>
    </subcellularLocation>
</comment>
<dbReference type="GO" id="GO:0006457">
    <property type="term" value="P:protein folding"/>
    <property type="evidence" value="ECO:0007669"/>
    <property type="project" value="InterPro"/>
</dbReference>
<dbReference type="GO" id="GO:0015035">
    <property type="term" value="F:protein-disulfide reductase activity"/>
    <property type="evidence" value="ECO:0007669"/>
    <property type="project" value="InterPro"/>
</dbReference>
<keyword evidence="4 5" id="KW-0472">Membrane</keyword>
<dbReference type="GO" id="GO:0016020">
    <property type="term" value="C:membrane"/>
    <property type="evidence" value="ECO:0007669"/>
    <property type="project" value="UniProtKB-SubCell"/>
</dbReference>
<dbReference type="AlphaFoldDB" id="A0A0P1GMK2"/>
<gene>
    <name evidence="6" type="ORF">TM5383_00649</name>
</gene>
<evidence type="ECO:0000313" key="7">
    <source>
        <dbReference type="Proteomes" id="UP000051681"/>
    </source>
</evidence>
<keyword evidence="7" id="KW-1185">Reference proteome</keyword>
<name>A0A0P1GMK2_9RHOB</name>
<feature type="transmembrane region" description="Helical" evidence="5">
    <location>
        <begin position="133"/>
        <end position="152"/>
    </location>
</feature>
<reference evidence="6 7" key="1">
    <citation type="submission" date="2015-09" db="EMBL/GenBank/DDBJ databases">
        <authorList>
            <consortium name="Swine Surveillance"/>
        </authorList>
    </citation>
    <scope>NUCLEOTIDE SEQUENCE [LARGE SCALE GENOMIC DNA]</scope>
    <source>
        <strain evidence="6 7">CECT 8383</strain>
    </source>
</reference>
<dbReference type="RefSeq" id="WP_058317618.1">
    <property type="nucleotide sequence ID" value="NZ_CYSF01000005.1"/>
</dbReference>
<dbReference type="STRING" id="340021.TM5383_00649"/>
<feature type="transmembrane region" description="Helical" evidence="5">
    <location>
        <begin position="12"/>
        <end position="31"/>
    </location>
</feature>
<protein>
    <submittedName>
        <fullName evidence="6">Disulfide bond formation protein B</fullName>
    </submittedName>
</protein>
<dbReference type="Proteomes" id="UP000051681">
    <property type="component" value="Unassembled WGS sequence"/>
</dbReference>
<keyword evidence="3 5" id="KW-1133">Transmembrane helix</keyword>
<evidence type="ECO:0000313" key="6">
    <source>
        <dbReference type="EMBL" id="CUH83460.1"/>
    </source>
</evidence>
<accession>A0A0P1GMK2</accession>
<dbReference type="InterPro" id="IPR023380">
    <property type="entry name" value="DsbB-like_sf"/>
</dbReference>
<dbReference type="OrthoDB" id="9808637at2"/>
<evidence type="ECO:0000256" key="3">
    <source>
        <dbReference type="ARBA" id="ARBA00022989"/>
    </source>
</evidence>